<proteinExistence type="predicted"/>
<keyword evidence="1" id="KW-1133">Transmembrane helix</keyword>
<name>A0A2Z3L9M4_9BACT</name>
<keyword evidence="1" id="KW-0812">Transmembrane</keyword>
<dbReference type="Proteomes" id="UP000245872">
    <property type="component" value="Chromosome"/>
</dbReference>
<keyword evidence="1" id="KW-0472">Membrane</keyword>
<accession>A0A2Z3L9M4</accession>
<gene>
    <name evidence="2" type="ORF">DK880_00748</name>
</gene>
<sequence>MPLYVEEIHSRGIDWIFIALSTSFTFLLLSRLVLRMGGFMQHLSMPEKHR</sequence>
<reference evidence="2 3" key="1">
    <citation type="submission" date="2018-05" db="EMBL/GenBank/DDBJ databases">
        <title>Candidatus Cardinium hertigii Genome Assembly.</title>
        <authorList>
            <person name="Showmaker K.C."/>
            <person name="Walden K.O."/>
            <person name="Fields C.J."/>
            <person name="Lambert K.N."/>
            <person name="Hudson M.E."/>
        </authorList>
    </citation>
    <scope>NUCLEOTIDE SEQUENCE [LARGE SCALE GENOMIC DNA]</scope>
    <source>
        <strain evidence="3">cHgTN10</strain>
    </source>
</reference>
<dbReference type="AlphaFoldDB" id="A0A2Z3L9M4"/>
<protein>
    <submittedName>
        <fullName evidence="2">Uncharacterized protein</fullName>
    </submittedName>
</protein>
<evidence type="ECO:0000313" key="2">
    <source>
        <dbReference type="EMBL" id="AWN82057.1"/>
    </source>
</evidence>
<evidence type="ECO:0000313" key="3">
    <source>
        <dbReference type="Proteomes" id="UP000245872"/>
    </source>
</evidence>
<keyword evidence="3" id="KW-1185">Reference proteome</keyword>
<organism evidence="2 3">
    <name type="scientific">Candidatus Cardinium hertigii</name>
    <dbReference type="NCBI Taxonomy" id="247481"/>
    <lineage>
        <taxon>Bacteria</taxon>
        <taxon>Pseudomonadati</taxon>
        <taxon>Bacteroidota</taxon>
        <taxon>Cytophagia</taxon>
        <taxon>Cytophagales</taxon>
        <taxon>Amoebophilaceae</taxon>
        <taxon>Candidatus Cardinium</taxon>
    </lineage>
</organism>
<dbReference type="EMBL" id="CP029619">
    <property type="protein sequence ID" value="AWN82057.1"/>
    <property type="molecule type" value="Genomic_DNA"/>
</dbReference>
<evidence type="ECO:0000256" key="1">
    <source>
        <dbReference type="SAM" id="Phobius"/>
    </source>
</evidence>
<dbReference type="KEGG" id="cher:DK880_00748"/>
<feature type="transmembrane region" description="Helical" evidence="1">
    <location>
        <begin position="12"/>
        <end position="34"/>
    </location>
</feature>